<keyword evidence="2" id="KW-1185">Reference proteome</keyword>
<dbReference type="Proteomes" id="UP000233551">
    <property type="component" value="Unassembled WGS sequence"/>
</dbReference>
<sequence length="66" mass="7590">MASSEGKITTVEFQVFDWVRARRNVTQDGTREFFIYHFRADRPVFLAPSRFSHHLGGSGELVDPGY</sequence>
<accession>A0A2I0IDY5</accession>
<protein>
    <submittedName>
        <fullName evidence="1">Uncharacterized protein</fullName>
    </submittedName>
</protein>
<proteinExistence type="predicted"/>
<comment type="caution">
    <text evidence="1">The sequence shown here is derived from an EMBL/GenBank/DDBJ whole genome shotgun (WGS) entry which is preliminary data.</text>
</comment>
<dbReference type="AlphaFoldDB" id="A0A2I0IDY5"/>
<dbReference type="EMBL" id="PGOL01003245">
    <property type="protein sequence ID" value="PKI42013.1"/>
    <property type="molecule type" value="Genomic_DNA"/>
</dbReference>
<organism evidence="1 2">
    <name type="scientific">Punica granatum</name>
    <name type="common">Pomegranate</name>
    <dbReference type="NCBI Taxonomy" id="22663"/>
    <lineage>
        <taxon>Eukaryota</taxon>
        <taxon>Viridiplantae</taxon>
        <taxon>Streptophyta</taxon>
        <taxon>Embryophyta</taxon>
        <taxon>Tracheophyta</taxon>
        <taxon>Spermatophyta</taxon>
        <taxon>Magnoliopsida</taxon>
        <taxon>eudicotyledons</taxon>
        <taxon>Gunneridae</taxon>
        <taxon>Pentapetalae</taxon>
        <taxon>rosids</taxon>
        <taxon>malvids</taxon>
        <taxon>Myrtales</taxon>
        <taxon>Lythraceae</taxon>
        <taxon>Punica</taxon>
    </lineage>
</organism>
<evidence type="ECO:0000313" key="2">
    <source>
        <dbReference type="Proteomes" id="UP000233551"/>
    </source>
</evidence>
<gene>
    <name evidence="1" type="ORF">CRG98_037631</name>
</gene>
<evidence type="ECO:0000313" key="1">
    <source>
        <dbReference type="EMBL" id="PKI42013.1"/>
    </source>
</evidence>
<name>A0A2I0IDY5_PUNGR</name>
<reference evidence="1 2" key="1">
    <citation type="submission" date="2017-11" db="EMBL/GenBank/DDBJ databases">
        <title>De-novo sequencing of pomegranate (Punica granatum L.) genome.</title>
        <authorList>
            <person name="Akparov Z."/>
            <person name="Amiraslanov A."/>
            <person name="Hajiyeva S."/>
            <person name="Abbasov M."/>
            <person name="Kaur K."/>
            <person name="Hamwieh A."/>
            <person name="Solovyev V."/>
            <person name="Salamov A."/>
            <person name="Braich B."/>
            <person name="Kosarev P."/>
            <person name="Mahmoud A."/>
            <person name="Hajiyev E."/>
            <person name="Babayeva S."/>
            <person name="Izzatullayeva V."/>
            <person name="Mammadov A."/>
            <person name="Mammadov A."/>
            <person name="Sharifova S."/>
            <person name="Ojaghi J."/>
            <person name="Eynullazada K."/>
            <person name="Bayramov B."/>
            <person name="Abdulazimova A."/>
            <person name="Shahmuradov I."/>
        </authorList>
    </citation>
    <scope>NUCLEOTIDE SEQUENCE [LARGE SCALE GENOMIC DNA]</scope>
    <source>
        <strain evidence="2">cv. AG2017</strain>
        <tissue evidence="1">Leaf</tissue>
    </source>
</reference>